<evidence type="ECO:0000313" key="1">
    <source>
        <dbReference type="EMBL" id="GAA0591612.1"/>
    </source>
</evidence>
<reference evidence="1 2" key="1">
    <citation type="journal article" date="2019" name="Int. J. Syst. Evol. Microbiol.">
        <title>The Global Catalogue of Microorganisms (GCM) 10K type strain sequencing project: providing services to taxonomists for standard genome sequencing and annotation.</title>
        <authorList>
            <consortium name="The Broad Institute Genomics Platform"/>
            <consortium name="The Broad Institute Genome Sequencing Center for Infectious Disease"/>
            <person name="Wu L."/>
            <person name="Ma J."/>
        </authorList>
    </citation>
    <scope>NUCLEOTIDE SEQUENCE [LARGE SCALE GENOMIC DNA]</scope>
    <source>
        <strain evidence="1 2">JCM 15115</strain>
    </source>
</reference>
<organism evidence="1 2">
    <name type="scientific">Paenochrobactrum glaciei</name>
    <dbReference type="NCBI Taxonomy" id="486407"/>
    <lineage>
        <taxon>Bacteria</taxon>
        <taxon>Pseudomonadati</taxon>
        <taxon>Pseudomonadota</taxon>
        <taxon>Alphaproteobacteria</taxon>
        <taxon>Hyphomicrobiales</taxon>
        <taxon>Brucellaceae</taxon>
        <taxon>Paenochrobactrum</taxon>
    </lineage>
</organism>
<dbReference type="Gene3D" id="3.40.1530.20">
    <property type="entry name" value="Protein of unknown function (DUF1491)"/>
    <property type="match status" value="1"/>
</dbReference>
<protein>
    <submittedName>
        <fullName evidence="1">DUF1491 family protein</fullName>
    </submittedName>
</protein>
<dbReference type="EMBL" id="BAAADE010000001">
    <property type="protein sequence ID" value="GAA0591612.1"/>
    <property type="molecule type" value="Genomic_DNA"/>
</dbReference>
<dbReference type="RefSeq" id="WP_343800433.1">
    <property type="nucleotide sequence ID" value="NZ_BAAADE010000001.1"/>
</dbReference>
<dbReference type="Proteomes" id="UP001424441">
    <property type="component" value="Unassembled WGS sequence"/>
</dbReference>
<comment type="caution">
    <text evidence="1">The sequence shown here is derived from an EMBL/GenBank/DDBJ whole genome shotgun (WGS) entry which is preliminary data.</text>
</comment>
<name>A0ABN1FIR1_9HYPH</name>
<dbReference type="Pfam" id="PF07372">
    <property type="entry name" value="DUF1491"/>
    <property type="match status" value="1"/>
</dbReference>
<evidence type="ECO:0000313" key="2">
    <source>
        <dbReference type="Proteomes" id="UP001424441"/>
    </source>
</evidence>
<sequence>MRLTSELWVAALIRRIRGDNGFAYLAERGSGEAGAIFIKKRLASQSFHEELWELYTPAPQSAYDERKPDERSFILSLPNADSEACEKRLSAEKKFDSDLWVLEIEDIADLTPYISIVPDPYA</sequence>
<dbReference type="InterPro" id="IPR009964">
    <property type="entry name" value="DUF1491"/>
</dbReference>
<gene>
    <name evidence="1" type="ORF">GCM10008943_03310</name>
</gene>
<proteinExistence type="predicted"/>
<accession>A0ABN1FIR1</accession>
<keyword evidence="2" id="KW-1185">Reference proteome</keyword>